<sequence>MTASIVVRAIDRQFLVTDLMTLHSTESANSIDKIRNSLKTVNTETLRHPKTAILDCSVSLGSIKLFTVYIKQQKADRKAALGGLEFKLQTLISH</sequence>
<dbReference type="WBParaSite" id="nRc.2.0.1.t31484-RA">
    <property type="protein sequence ID" value="nRc.2.0.1.t31484-RA"/>
    <property type="gene ID" value="nRc.2.0.1.g31484"/>
</dbReference>
<name>A0A915JZK2_ROMCU</name>
<organism evidence="1 2">
    <name type="scientific">Romanomermis culicivorax</name>
    <name type="common">Nematode worm</name>
    <dbReference type="NCBI Taxonomy" id="13658"/>
    <lineage>
        <taxon>Eukaryota</taxon>
        <taxon>Metazoa</taxon>
        <taxon>Ecdysozoa</taxon>
        <taxon>Nematoda</taxon>
        <taxon>Enoplea</taxon>
        <taxon>Dorylaimia</taxon>
        <taxon>Mermithida</taxon>
        <taxon>Mermithoidea</taxon>
        <taxon>Mermithidae</taxon>
        <taxon>Romanomermis</taxon>
    </lineage>
</organism>
<accession>A0A915JZK2</accession>
<reference evidence="2" key="1">
    <citation type="submission" date="2022-11" db="UniProtKB">
        <authorList>
            <consortium name="WormBaseParasite"/>
        </authorList>
    </citation>
    <scope>IDENTIFICATION</scope>
</reference>
<keyword evidence="1" id="KW-1185">Reference proteome</keyword>
<evidence type="ECO:0000313" key="1">
    <source>
        <dbReference type="Proteomes" id="UP000887565"/>
    </source>
</evidence>
<protein>
    <submittedName>
        <fullName evidence="2">Uncharacterized protein</fullName>
    </submittedName>
</protein>
<proteinExistence type="predicted"/>
<evidence type="ECO:0000313" key="2">
    <source>
        <dbReference type="WBParaSite" id="nRc.2.0.1.t31484-RA"/>
    </source>
</evidence>
<dbReference type="AlphaFoldDB" id="A0A915JZK2"/>
<dbReference type="Proteomes" id="UP000887565">
    <property type="component" value="Unplaced"/>
</dbReference>